<dbReference type="RefSeq" id="WP_079706029.1">
    <property type="nucleotide sequence ID" value="NZ_FUZO01000001.1"/>
</dbReference>
<organism evidence="2 3">
    <name type="scientific">Plantibacter cousiniae</name>
    <name type="common">nom. nud.</name>
    <dbReference type="NCBI Taxonomy" id="199709"/>
    <lineage>
        <taxon>Bacteria</taxon>
        <taxon>Bacillati</taxon>
        <taxon>Actinomycetota</taxon>
        <taxon>Actinomycetes</taxon>
        <taxon>Micrococcales</taxon>
        <taxon>Microbacteriaceae</taxon>
        <taxon>Plantibacter</taxon>
    </lineage>
</organism>
<accession>A0ABY1LN57</accession>
<dbReference type="PANTHER" id="PTHR47837:SF2">
    <property type="entry name" value="GTP PYROPHOSPHOKINASE YWAC"/>
    <property type="match status" value="1"/>
</dbReference>
<dbReference type="InterPro" id="IPR007685">
    <property type="entry name" value="RelA_SpoT"/>
</dbReference>
<reference evidence="2 3" key="1">
    <citation type="submission" date="2017-02" db="EMBL/GenBank/DDBJ databases">
        <authorList>
            <person name="Varghese N."/>
            <person name="Submissions S."/>
        </authorList>
    </citation>
    <scope>NUCLEOTIDE SEQUENCE [LARGE SCALE GENOMIC DNA]</scope>
    <source>
        <strain evidence="2 3">VKM Ac-1787</strain>
    </source>
</reference>
<protein>
    <submittedName>
        <fullName evidence="2">GTP pyrophosphokinase</fullName>
    </submittedName>
</protein>
<keyword evidence="3" id="KW-1185">Reference proteome</keyword>
<evidence type="ECO:0000313" key="3">
    <source>
        <dbReference type="Proteomes" id="UP000190827"/>
    </source>
</evidence>
<sequence>MTGPTSSDNLEELKRLKDEFTRFMMLYKFGIDEITTKLNILKEEFTQIHDYNPIEHISSRLKSPESIIGKIERKQYGQDIDDIREHITDIAGIRVTCSFISDTYKVSELLTSQQDITVVKVKDYIANPKPNGYQSLHVIVEVPVFMSDGVVQVPVEIQFRTIAMDFWASLEHKIYYKYDKAVPDSLLAELKHAAEAASRLDAKMEHLHGEVLALDRATTSRTTADGHPKPPSLADRVMTELIDGLDPR</sequence>
<dbReference type="SMART" id="SM00954">
    <property type="entry name" value="RelA_SpoT"/>
    <property type="match status" value="1"/>
</dbReference>
<gene>
    <name evidence="2" type="ORF">SAMN06295973_2445</name>
</gene>
<dbReference type="InterPro" id="IPR052366">
    <property type="entry name" value="GTP_Pyrophosphokinase"/>
</dbReference>
<dbReference type="CDD" id="cd05399">
    <property type="entry name" value="NT_Rel-Spo_like"/>
    <property type="match status" value="1"/>
</dbReference>
<proteinExistence type="predicted"/>
<name>A0ABY1LN57_9MICO</name>
<dbReference type="EMBL" id="FUZO01000001">
    <property type="protein sequence ID" value="SKC60949.1"/>
    <property type="molecule type" value="Genomic_DNA"/>
</dbReference>
<dbReference type="Pfam" id="PF04607">
    <property type="entry name" value="RelA_SpoT"/>
    <property type="match status" value="1"/>
</dbReference>
<comment type="caution">
    <text evidence="2">The sequence shown here is derived from an EMBL/GenBank/DDBJ whole genome shotgun (WGS) entry which is preliminary data.</text>
</comment>
<dbReference type="Proteomes" id="UP000190827">
    <property type="component" value="Unassembled WGS sequence"/>
</dbReference>
<dbReference type="Gene3D" id="3.30.460.10">
    <property type="entry name" value="Beta Polymerase, domain 2"/>
    <property type="match status" value="1"/>
</dbReference>
<dbReference type="PANTHER" id="PTHR47837">
    <property type="entry name" value="GTP PYROPHOSPHOKINASE YJBM"/>
    <property type="match status" value="1"/>
</dbReference>
<evidence type="ECO:0000259" key="1">
    <source>
        <dbReference type="SMART" id="SM00954"/>
    </source>
</evidence>
<evidence type="ECO:0000313" key="2">
    <source>
        <dbReference type="EMBL" id="SKC60949.1"/>
    </source>
</evidence>
<dbReference type="SUPFAM" id="SSF81301">
    <property type="entry name" value="Nucleotidyltransferase"/>
    <property type="match status" value="1"/>
</dbReference>
<feature type="domain" description="RelA/SpoT" evidence="1">
    <location>
        <begin position="59"/>
        <end position="182"/>
    </location>
</feature>
<dbReference type="Gene3D" id="1.10.287.860">
    <property type="entry name" value="Nucleotidyltransferase"/>
    <property type="match status" value="1"/>
</dbReference>
<dbReference type="InterPro" id="IPR043519">
    <property type="entry name" value="NT_sf"/>
</dbReference>